<evidence type="ECO:0000256" key="3">
    <source>
        <dbReference type="ARBA" id="ARBA00023242"/>
    </source>
</evidence>
<dbReference type="Pfam" id="PF07052">
    <property type="entry name" value="Hep_59"/>
    <property type="match status" value="1"/>
</dbReference>
<evidence type="ECO:0000313" key="5">
    <source>
        <dbReference type="EnsemblMetazoa" id="CLYHEMP009001.1"/>
    </source>
</evidence>
<feature type="compositionally biased region" description="Basic residues" evidence="4">
    <location>
        <begin position="1"/>
        <end position="14"/>
    </location>
</feature>
<dbReference type="InterPro" id="IPR010756">
    <property type="entry name" value="Tls1-like"/>
</dbReference>
<dbReference type="GeneID" id="136811239"/>
<evidence type="ECO:0000256" key="4">
    <source>
        <dbReference type="SAM" id="MobiDB-lite"/>
    </source>
</evidence>
<evidence type="ECO:0000256" key="2">
    <source>
        <dbReference type="ARBA" id="ARBA00007643"/>
    </source>
</evidence>
<dbReference type="AlphaFoldDB" id="A0A7M5VD35"/>
<organism evidence="5 6">
    <name type="scientific">Clytia hemisphaerica</name>
    <dbReference type="NCBI Taxonomy" id="252671"/>
    <lineage>
        <taxon>Eukaryota</taxon>
        <taxon>Metazoa</taxon>
        <taxon>Cnidaria</taxon>
        <taxon>Hydrozoa</taxon>
        <taxon>Hydroidolina</taxon>
        <taxon>Leptothecata</taxon>
        <taxon>Obeliida</taxon>
        <taxon>Clytiidae</taxon>
        <taxon>Clytia</taxon>
    </lineage>
</organism>
<dbReference type="PANTHER" id="PTHR13486">
    <property type="entry name" value="TELOMERE LENGTH AND SILENCING PROTEIN 1 TLS1 FAMILY MEMBER"/>
    <property type="match status" value="1"/>
</dbReference>
<accession>A0A7M5VD35</accession>
<feature type="compositionally biased region" description="Polar residues" evidence="4">
    <location>
        <begin position="151"/>
        <end position="163"/>
    </location>
</feature>
<dbReference type="EnsemblMetazoa" id="CLYHEMT009001.1">
    <property type="protein sequence ID" value="CLYHEMP009001.1"/>
    <property type="gene ID" value="CLYHEMG009001"/>
</dbReference>
<reference evidence="5" key="1">
    <citation type="submission" date="2021-01" db="UniProtKB">
        <authorList>
            <consortium name="EnsemblMetazoa"/>
        </authorList>
    </citation>
    <scope>IDENTIFICATION</scope>
</reference>
<feature type="compositionally biased region" description="Acidic residues" evidence="4">
    <location>
        <begin position="32"/>
        <end position="47"/>
    </location>
</feature>
<protein>
    <submittedName>
        <fullName evidence="5">Uncharacterized protein</fullName>
    </submittedName>
</protein>
<keyword evidence="3" id="KW-0539">Nucleus</keyword>
<feature type="region of interest" description="Disordered" evidence="4">
    <location>
        <begin position="1"/>
        <end position="73"/>
    </location>
</feature>
<dbReference type="PANTHER" id="PTHR13486:SF2">
    <property type="entry name" value="SPLICING FACTOR C9ORF78"/>
    <property type="match status" value="1"/>
</dbReference>
<dbReference type="RefSeq" id="XP_066923955.1">
    <property type="nucleotide sequence ID" value="XM_067067854.1"/>
</dbReference>
<name>A0A7M5VD35_9CNID</name>
<keyword evidence="6" id="KW-1185">Reference proteome</keyword>
<evidence type="ECO:0000256" key="1">
    <source>
        <dbReference type="ARBA" id="ARBA00004123"/>
    </source>
</evidence>
<dbReference type="Proteomes" id="UP000594262">
    <property type="component" value="Unplaced"/>
</dbReference>
<feature type="region of interest" description="Disordered" evidence="4">
    <location>
        <begin position="144"/>
        <end position="163"/>
    </location>
</feature>
<comment type="similarity">
    <text evidence="2">Belongs to the TLS1 family.</text>
</comment>
<evidence type="ECO:0000313" key="6">
    <source>
        <dbReference type="Proteomes" id="UP000594262"/>
    </source>
</evidence>
<dbReference type="GO" id="GO:0005681">
    <property type="term" value="C:spliceosomal complex"/>
    <property type="evidence" value="ECO:0007669"/>
    <property type="project" value="TreeGrafter"/>
</dbReference>
<dbReference type="OrthoDB" id="5627at2759"/>
<dbReference type="GO" id="GO:0000398">
    <property type="term" value="P:mRNA splicing, via spliceosome"/>
    <property type="evidence" value="ECO:0007669"/>
    <property type="project" value="TreeGrafter"/>
</dbReference>
<sequence length="329" mass="37657">MFNKSKSKRNYRSRKQQEQTNEESEETKQTENEDDVDGTEEGEEEESVLTSLQERKELQSFRKRQTGVSAESLLVGEKVEQKKEGGISDPFKIKSGGGLTEMSATAKKVTQVSELGTAFSTETNQRDEDVQLLKYIEEGLKKKRGADEETTSNNEMKLSSKESQLFQVPDNINVKSKIMKSEEMLSSQMLSGIPEVNLGIEAKIKNIEATEEAKMKMIDDSKNKRRESSDFVPTNMASNFMHHNRFYNEKAIVDKERKKEQKKKELESVTVVDKGPTVGKEIVENDVDTKFMNKAMNASQNKRKDKPSDTVDDYMFENFKKKAKEGRWR</sequence>
<proteinExistence type="inferred from homology"/>
<comment type="subcellular location">
    <subcellularLocation>
        <location evidence="1">Nucleus</location>
    </subcellularLocation>
</comment>